<proteinExistence type="predicted"/>
<gene>
    <name evidence="2" type="ORF">RRG08_011468</name>
</gene>
<evidence type="ECO:0000313" key="3">
    <source>
        <dbReference type="Proteomes" id="UP001283361"/>
    </source>
</evidence>
<reference evidence="2" key="1">
    <citation type="journal article" date="2023" name="G3 (Bethesda)">
        <title>A reference genome for the long-term kleptoplast-retaining sea slug Elysia crispata morphotype clarki.</title>
        <authorList>
            <person name="Eastman K.E."/>
            <person name="Pendleton A.L."/>
            <person name="Shaikh M.A."/>
            <person name="Suttiyut T."/>
            <person name="Ogas R."/>
            <person name="Tomko P."/>
            <person name="Gavelis G."/>
            <person name="Widhalm J.R."/>
            <person name="Wisecaver J.H."/>
        </authorList>
    </citation>
    <scope>NUCLEOTIDE SEQUENCE</scope>
    <source>
        <strain evidence="2">ECLA1</strain>
    </source>
</reference>
<evidence type="ECO:0000256" key="1">
    <source>
        <dbReference type="SAM" id="MobiDB-lite"/>
    </source>
</evidence>
<sequence>MKGPPEATINRRITVASTNINKILRHYRDKNITLINNNIYITLAITKISINLAIRNSNTTLATIQSNNTLAIIDSKITLVTRITSPQHSQQQYHARHHQEQHNTLAI</sequence>
<name>A0AAE0ZPE9_9GAST</name>
<evidence type="ECO:0000313" key="2">
    <source>
        <dbReference type="EMBL" id="KAK3773183.1"/>
    </source>
</evidence>
<organism evidence="2 3">
    <name type="scientific">Elysia crispata</name>
    <name type="common">lettuce slug</name>
    <dbReference type="NCBI Taxonomy" id="231223"/>
    <lineage>
        <taxon>Eukaryota</taxon>
        <taxon>Metazoa</taxon>
        <taxon>Spiralia</taxon>
        <taxon>Lophotrochozoa</taxon>
        <taxon>Mollusca</taxon>
        <taxon>Gastropoda</taxon>
        <taxon>Heterobranchia</taxon>
        <taxon>Euthyneura</taxon>
        <taxon>Panpulmonata</taxon>
        <taxon>Sacoglossa</taxon>
        <taxon>Placobranchoidea</taxon>
        <taxon>Plakobranchidae</taxon>
        <taxon>Elysia</taxon>
    </lineage>
</organism>
<keyword evidence="3" id="KW-1185">Reference proteome</keyword>
<dbReference type="Proteomes" id="UP001283361">
    <property type="component" value="Unassembled WGS sequence"/>
</dbReference>
<feature type="region of interest" description="Disordered" evidence="1">
    <location>
        <begin position="88"/>
        <end position="107"/>
    </location>
</feature>
<accession>A0AAE0ZPE9</accession>
<protein>
    <submittedName>
        <fullName evidence="2">Uncharacterized protein</fullName>
    </submittedName>
</protein>
<comment type="caution">
    <text evidence="2">The sequence shown here is derived from an EMBL/GenBank/DDBJ whole genome shotgun (WGS) entry which is preliminary data.</text>
</comment>
<dbReference type="AlphaFoldDB" id="A0AAE0ZPE9"/>
<dbReference type="EMBL" id="JAWDGP010003558">
    <property type="protein sequence ID" value="KAK3773183.1"/>
    <property type="molecule type" value="Genomic_DNA"/>
</dbReference>